<evidence type="ECO:0000313" key="1">
    <source>
        <dbReference type="EMBL" id="GIY90840.1"/>
    </source>
</evidence>
<evidence type="ECO:0000313" key="2">
    <source>
        <dbReference type="Proteomes" id="UP001054837"/>
    </source>
</evidence>
<organism evidence="1 2">
    <name type="scientific">Caerostris darwini</name>
    <dbReference type="NCBI Taxonomy" id="1538125"/>
    <lineage>
        <taxon>Eukaryota</taxon>
        <taxon>Metazoa</taxon>
        <taxon>Ecdysozoa</taxon>
        <taxon>Arthropoda</taxon>
        <taxon>Chelicerata</taxon>
        <taxon>Arachnida</taxon>
        <taxon>Araneae</taxon>
        <taxon>Araneomorphae</taxon>
        <taxon>Entelegynae</taxon>
        <taxon>Araneoidea</taxon>
        <taxon>Araneidae</taxon>
        <taxon>Caerostris</taxon>
    </lineage>
</organism>
<protein>
    <submittedName>
        <fullName evidence="1">Uncharacterized protein</fullName>
    </submittedName>
</protein>
<dbReference type="Proteomes" id="UP001054837">
    <property type="component" value="Unassembled WGS sequence"/>
</dbReference>
<name>A0AAV4XA37_9ARAC</name>
<dbReference type="EMBL" id="BPLQ01015722">
    <property type="protein sequence ID" value="GIY90840.1"/>
    <property type="molecule type" value="Genomic_DNA"/>
</dbReference>
<reference evidence="1 2" key="1">
    <citation type="submission" date="2021-06" db="EMBL/GenBank/DDBJ databases">
        <title>Caerostris darwini draft genome.</title>
        <authorList>
            <person name="Kono N."/>
            <person name="Arakawa K."/>
        </authorList>
    </citation>
    <scope>NUCLEOTIDE SEQUENCE [LARGE SCALE GENOMIC DNA]</scope>
</reference>
<keyword evidence="2" id="KW-1185">Reference proteome</keyword>
<accession>A0AAV4XA37</accession>
<dbReference type="AlphaFoldDB" id="A0AAV4XA37"/>
<sequence length="146" mass="17556">MEYLLNQINEDLLNEVDVNLHYNIISWKFHNDFPSWIEEEVLFEGTFLRTTFYLTLTPGRQFGYLFTSISLRVSQELAATFFVRAYLNDHELLTTPLTAYIFDESNDFSWTHKIRASSGRLEAHRQLLISIVFYKQRRRWNRDHIE</sequence>
<comment type="caution">
    <text evidence="1">The sequence shown here is derived from an EMBL/GenBank/DDBJ whole genome shotgun (WGS) entry which is preliminary data.</text>
</comment>
<proteinExistence type="predicted"/>
<gene>
    <name evidence="1" type="ORF">CDAR_549341</name>
</gene>